<accession>A0ABZ2SJ07</accession>
<dbReference type="InterPro" id="IPR018484">
    <property type="entry name" value="FGGY_N"/>
</dbReference>
<proteinExistence type="inferred from homology"/>
<dbReference type="RefSeq" id="WP_207871643.1">
    <property type="nucleotide sequence ID" value="NZ_CP147251.1"/>
</dbReference>
<protein>
    <submittedName>
        <fullName evidence="6">Gluconokinase</fullName>
    </submittedName>
</protein>
<dbReference type="EMBL" id="CP147251">
    <property type="protein sequence ID" value="WYJ75460.1"/>
    <property type="molecule type" value="Genomic_DNA"/>
</dbReference>
<keyword evidence="7" id="KW-1185">Reference proteome</keyword>
<organism evidence="6 7">
    <name type="scientific">Candidatus Enterococcus lowellii</name>
    <dbReference type="NCBI Taxonomy" id="2230877"/>
    <lineage>
        <taxon>Bacteria</taxon>
        <taxon>Bacillati</taxon>
        <taxon>Bacillota</taxon>
        <taxon>Bacilli</taxon>
        <taxon>Lactobacillales</taxon>
        <taxon>Enterococcaceae</taxon>
        <taxon>Enterococcus</taxon>
    </lineage>
</organism>
<evidence type="ECO:0000256" key="3">
    <source>
        <dbReference type="ARBA" id="ARBA00022777"/>
    </source>
</evidence>
<dbReference type="PANTHER" id="PTHR43095">
    <property type="entry name" value="SUGAR KINASE"/>
    <property type="match status" value="1"/>
</dbReference>
<evidence type="ECO:0000256" key="1">
    <source>
        <dbReference type="ARBA" id="ARBA00009156"/>
    </source>
</evidence>
<dbReference type="Pfam" id="PF00370">
    <property type="entry name" value="FGGY_N"/>
    <property type="match status" value="1"/>
</dbReference>
<gene>
    <name evidence="6" type="ORF">DOK78_000035</name>
</gene>
<dbReference type="SUPFAM" id="SSF53067">
    <property type="entry name" value="Actin-like ATPase domain"/>
    <property type="match status" value="2"/>
</dbReference>
<dbReference type="Proteomes" id="UP000664701">
    <property type="component" value="Chromosome"/>
</dbReference>
<reference evidence="6 7" key="2">
    <citation type="submission" date="2024-03" db="EMBL/GenBank/DDBJ databases">
        <title>The Genome Sequence of Enterococcus sp. DIV2402.</title>
        <authorList>
            <consortium name="The Broad Institute Genomics Platform"/>
            <consortium name="The Broad Institute Microbial Omics Core"/>
            <consortium name="The Broad Institute Genomic Center for Infectious Diseases"/>
            <person name="Earl A."/>
            <person name="Manson A."/>
            <person name="Gilmore M."/>
            <person name="Schwartman J."/>
            <person name="Shea T."/>
            <person name="Abouelleil A."/>
            <person name="Cao P."/>
            <person name="Chapman S."/>
            <person name="Cusick C."/>
            <person name="Young S."/>
            <person name="Neafsey D."/>
            <person name="Nusbaum C."/>
            <person name="Birren B."/>
        </authorList>
    </citation>
    <scope>NUCLEOTIDE SEQUENCE [LARGE SCALE GENOMIC DNA]</scope>
    <source>
        <strain evidence="6 7">DIV2402</strain>
    </source>
</reference>
<evidence type="ECO:0000256" key="2">
    <source>
        <dbReference type="ARBA" id="ARBA00022679"/>
    </source>
</evidence>
<dbReference type="CDD" id="cd07770">
    <property type="entry name" value="ASKHA_NBD_FGGY_GntK"/>
    <property type="match status" value="1"/>
</dbReference>
<dbReference type="Gene3D" id="3.30.420.40">
    <property type="match status" value="2"/>
</dbReference>
<comment type="similarity">
    <text evidence="1">Belongs to the FGGY kinase family.</text>
</comment>
<dbReference type="PANTHER" id="PTHR43095:SF2">
    <property type="entry name" value="GLUCONOKINASE"/>
    <property type="match status" value="1"/>
</dbReference>
<reference evidence="6 7" key="1">
    <citation type="submission" date="2021-03" db="EMBL/GenBank/DDBJ databases">
        <authorList>
            <person name="Gilmore M.S."/>
            <person name="Schwartzman J."/>
            <person name="Van Tyne D."/>
            <person name="Martin M."/>
            <person name="Earl A.M."/>
            <person name="Manson A.L."/>
            <person name="Straub T."/>
            <person name="Salamzade R."/>
            <person name="Saavedra J."/>
            <person name="Lebreton F."/>
            <person name="Prichula J."/>
            <person name="Schaufler K."/>
            <person name="Gaca A."/>
            <person name="Sgardioli B."/>
            <person name="Wagenaar J."/>
            <person name="Strong T."/>
        </authorList>
    </citation>
    <scope>NUCLEOTIDE SEQUENCE [LARGE SCALE GENOMIC DNA]</scope>
    <source>
        <strain evidence="6 7">DIV2402</strain>
    </source>
</reference>
<keyword evidence="3" id="KW-0418">Kinase</keyword>
<dbReference type="InterPro" id="IPR050406">
    <property type="entry name" value="FGGY_Carb_Kinase"/>
</dbReference>
<dbReference type="PIRSF" id="PIRSF000538">
    <property type="entry name" value="GlpK"/>
    <property type="match status" value="1"/>
</dbReference>
<dbReference type="InterPro" id="IPR043129">
    <property type="entry name" value="ATPase_NBD"/>
</dbReference>
<evidence type="ECO:0000313" key="7">
    <source>
        <dbReference type="Proteomes" id="UP000664701"/>
    </source>
</evidence>
<dbReference type="InterPro" id="IPR018485">
    <property type="entry name" value="FGGY_C"/>
</dbReference>
<feature type="domain" description="Carbohydrate kinase FGGY N-terminal" evidence="4">
    <location>
        <begin position="1"/>
        <end position="233"/>
    </location>
</feature>
<dbReference type="Pfam" id="PF02782">
    <property type="entry name" value="FGGY_C"/>
    <property type="match status" value="1"/>
</dbReference>
<sequence length="456" mass="50852">MFLGIDIGTTAIKFAVIADGKIKFQQTSPVTTYREQHMNYQRATELLAVLKVGIQSIPKDMREALETISFSVAMHSVLPWGEGLDDAIYIWSDTQAEQTIAAFKQQAVASAFYQRTGTPIHPMSPFAKLLYFQQQARFPERTHYYGIKELIMHYFTGEFVIDYATASATGLFNLLERTWDDEILAFIGISKQQLAPLVDTTATFSLEPSAATELKIPATATVVVGASDGCLAAYASYIATDIPNSLTIGTSASVRKVTTQPTFDSTNQNFCYYLNEKYYVTGAPSNNGGCVLEWASQLYADTPTEFFENLPNALKQSPIGANGLRFEPFINGERAPLWQADVTGTLKNIRIQHTKEDMIRSVVEGILFNIRTLAETVNVTDNLSLSGGFFKSEMLREMTADILGVDCYLSDYNEPIMGLYYLIYGRQITPAPIETIALSLENHEQYTEVFKNYFSK</sequence>
<evidence type="ECO:0000259" key="4">
    <source>
        <dbReference type="Pfam" id="PF00370"/>
    </source>
</evidence>
<keyword evidence="2" id="KW-0808">Transferase</keyword>
<name>A0ABZ2SJ07_9ENTE</name>
<dbReference type="InterPro" id="IPR000577">
    <property type="entry name" value="Carb_kinase_FGGY"/>
</dbReference>
<feature type="domain" description="Carbohydrate kinase FGGY C-terminal" evidence="5">
    <location>
        <begin position="246"/>
        <end position="414"/>
    </location>
</feature>
<evidence type="ECO:0000259" key="5">
    <source>
        <dbReference type="Pfam" id="PF02782"/>
    </source>
</evidence>
<evidence type="ECO:0000313" key="6">
    <source>
        <dbReference type="EMBL" id="WYJ75460.1"/>
    </source>
</evidence>